<keyword evidence="6 7" id="KW-0472">Membrane</keyword>
<protein>
    <recommendedName>
        <fullName evidence="8">Major facilitator superfamily (MFS) profile domain-containing protein</fullName>
    </recommendedName>
</protein>
<organism evidence="9 10">
    <name type="scientific">Coleophoma cylindrospora</name>
    <dbReference type="NCBI Taxonomy" id="1849047"/>
    <lineage>
        <taxon>Eukaryota</taxon>
        <taxon>Fungi</taxon>
        <taxon>Dikarya</taxon>
        <taxon>Ascomycota</taxon>
        <taxon>Pezizomycotina</taxon>
        <taxon>Leotiomycetes</taxon>
        <taxon>Helotiales</taxon>
        <taxon>Dermateaceae</taxon>
        <taxon>Coleophoma</taxon>
    </lineage>
</organism>
<dbReference type="Proteomes" id="UP000256645">
    <property type="component" value="Unassembled WGS sequence"/>
</dbReference>
<dbReference type="InterPro" id="IPR011701">
    <property type="entry name" value="MFS"/>
</dbReference>
<proteinExistence type="inferred from homology"/>
<evidence type="ECO:0000313" key="9">
    <source>
        <dbReference type="EMBL" id="RDW75370.1"/>
    </source>
</evidence>
<evidence type="ECO:0000313" key="10">
    <source>
        <dbReference type="Proteomes" id="UP000256645"/>
    </source>
</evidence>
<dbReference type="CDD" id="cd17325">
    <property type="entry name" value="MFS_MdtG_SLC18_like"/>
    <property type="match status" value="1"/>
</dbReference>
<dbReference type="InterPro" id="IPR020846">
    <property type="entry name" value="MFS_dom"/>
</dbReference>
<keyword evidence="5 7" id="KW-1133">Transmembrane helix</keyword>
<comment type="similarity">
    <text evidence="2">Belongs to the major facilitator superfamily. Vesicular transporter family.</text>
</comment>
<dbReference type="GO" id="GO:0022857">
    <property type="term" value="F:transmembrane transporter activity"/>
    <property type="evidence" value="ECO:0007669"/>
    <property type="project" value="InterPro"/>
</dbReference>
<evidence type="ECO:0000256" key="6">
    <source>
        <dbReference type="ARBA" id="ARBA00023136"/>
    </source>
</evidence>
<feature type="transmembrane region" description="Helical" evidence="7">
    <location>
        <begin position="383"/>
        <end position="402"/>
    </location>
</feature>
<dbReference type="PANTHER" id="PTHR23506:SF23">
    <property type="entry name" value="GH10249P"/>
    <property type="match status" value="1"/>
</dbReference>
<feature type="transmembrane region" description="Helical" evidence="7">
    <location>
        <begin position="76"/>
        <end position="97"/>
    </location>
</feature>
<comment type="caution">
    <text evidence="9">The sequence shown here is derived from an EMBL/GenBank/DDBJ whole genome shotgun (WGS) entry which is preliminary data.</text>
</comment>
<dbReference type="SUPFAM" id="SSF103473">
    <property type="entry name" value="MFS general substrate transporter"/>
    <property type="match status" value="1"/>
</dbReference>
<feature type="transmembrane region" description="Helical" evidence="7">
    <location>
        <begin position="137"/>
        <end position="157"/>
    </location>
</feature>
<dbReference type="InterPro" id="IPR050930">
    <property type="entry name" value="MFS_Vesicular_Transporter"/>
</dbReference>
<feature type="domain" description="Major facilitator superfamily (MFS) profile" evidence="8">
    <location>
        <begin position="1"/>
        <end position="437"/>
    </location>
</feature>
<evidence type="ECO:0000256" key="2">
    <source>
        <dbReference type="ARBA" id="ARBA00006829"/>
    </source>
</evidence>
<feature type="transmembrane region" description="Helical" evidence="7">
    <location>
        <begin position="52"/>
        <end position="70"/>
    </location>
</feature>
<dbReference type="EMBL" id="PDLM01000006">
    <property type="protein sequence ID" value="RDW75370.1"/>
    <property type="molecule type" value="Genomic_DNA"/>
</dbReference>
<feature type="transmembrane region" description="Helical" evidence="7">
    <location>
        <begin position="20"/>
        <end position="40"/>
    </location>
</feature>
<feature type="transmembrane region" description="Helical" evidence="7">
    <location>
        <begin position="109"/>
        <end position="131"/>
    </location>
</feature>
<dbReference type="InterPro" id="IPR036259">
    <property type="entry name" value="MFS_trans_sf"/>
</dbReference>
<comment type="subcellular location">
    <subcellularLocation>
        <location evidence="1">Membrane</location>
        <topology evidence="1">Multi-pass membrane protein</topology>
    </subcellularLocation>
</comment>
<evidence type="ECO:0000256" key="3">
    <source>
        <dbReference type="ARBA" id="ARBA00022448"/>
    </source>
</evidence>
<feature type="transmembrane region" description="Helical" evidence="7">
    <location>
        <begin position="333"/>
        <end position="351"/>
    </location>
</feature>
<dbReference type="PRINTS" id="PR01035">
    <property type="entry name" value="TCRTETA"/>
</dbReference>
<evidence type="ECO:0000256" key="7">
    <source>
        <dbReference type="SAM" id="Phobius"/>
    </source>
</evidence>
<feature type="transmembrane region" description="Helical" evidence="7">
    <location>
        <begin position="307"/>
        <end position="327"/>
    </location>
</feature>
<keyword evidence="4 7" id="KW-0812">Transmembrane</keyword>
<dbReference type="OrthoDB" id="5086884at2759"/>
<gene>
    <name evidence="9" type="ORF">BP6252_06512</name>
</gene>
<dbReference type="AlphaFoldDB" id="A0A3D8RN51"/>
<dbReference type="PROSITE" id="PS50850">
    <property type="entry name" value="MFS"/>
    <property type="match status" value="1"/>
</dbReference>
<keyword evidence="3" id="KW-0813">Transport</keyword>
<dbReference type="Pfam" id="PF07690">
    <property type="entry name" value="MFS_1"/>
    <property type="match status" value="1"/>
</dbReference>
<evidence type="ECO:0000256" key="1">
    <source>
        <dbReference type="ARBA" id="ARBA00004141"/>
    </source>
</evidence>
<sequence length="448" mass="47976">MPFVLTSRVNIPENKVQDYISILLAVHSGALLIGSPLFGWMADNYNSRRGPLLIGILAMAISVAMIMFARNVSIMIAARVLQGFSSAIVWSVGMALIVDTAEKTDIGYVMGYVGIALSLGLLIGPILGGIVYERAGYIPAMAMAVGLLGLDIVLRLVMIERKYVDEQTRGNGDMDGGDSSMQSEKERLGPTIAVAQDVPATENSGKDTPTPSEVSAVIQFHFTINGCRFNVPPFITLIGSRRLLVALWGTMIQSAFIAGFDTTLPIFVQKTFGWDSLGACLVFLPIAIPCFLGPAFGIASDKYGPRWVAASGFLFDVPMLVLLRLVINNSISQKVLLSALLFGIGTAIKLLDIPLMAEIMHCVDAKEAEFPGVFGQKNPYAQAYGLFNVAFAAGGLVGPFWAGLLNSQHGWGSMTFSLAVVSGFSCIPIILWTGGNLMGGKLKNEDHE</sequence>
<evidence type="ECO:0000256" key="4">
    <source>
        <dbReference type="ARBA" id="ARBA00022692"/>
    </source>
</evidence>
<feature type="transmembrane region" description="Helical" evidence="7">
    <location>
        <begin position="243"/>
        <end position="260"/>
    </location>
</feature>
<dbReference type="STRING" id="1849047.A0A3D8RN51"/>
<name>A0A3D8RN51_9HELO</name>
<dbReference type="InterPro" id="IPR001958">
    <property type="entry name" value="Tet-R_TetA/multi-R_MdtG-like"/>
</dbReference>
<evidence type="ECO:0000256" key="5">
    <source>
        <dbReference type="ARBA" id="ARBA00022989"/>
    </source>
</evidence>
<keyword evidence="10" id="KW-1185">Reference proteome</keyword>
<dbReference type="GO" id="GO:0016020">
    <property type="term" value="C:membrane"/>
    <property type="evidence" value="ECO:0007669"/>
    <property type="project" value="UniProtKB-SubCell"/>
</dbReference>
<dbReference type="PANTHER" id="PTHR23506">
    <property type="entry name" value="GH10249P"/>
    <property type="match status" value="1"/>
</dbReference>
<feature type="transmembrane region" description="Helical" evidence="7">
    <location>
        <begin position="272"/>
        <end position="295"/>
    </location>
</feature>
<dbReference type="Gene3D" id="1.20.1250.20">
    <property type="entry name" value="MFS general substrate transporter like domains"/>
    <property type="match status" value="1"/>
</dbReference>
<accession>A0A3D8RN51</accession>
<feature type="transmembrane region" description="Helical" evidence="7">
    <location>
        <begin position="414"/>
        <end position="433"/>
    </location>
</feature>
<evidence type="ECO:0000259" key="8">
    <source>
        <dbReference type="PROSITE" id="PS50850"/>
    </source>
</evidence>
<reference evidence="9 10" key="1">
    <citation type="journal article" date="2018" name="IMA Fungus">
        <title>IMA Genome-F 9: Draft genome sequence of Annulohypoxylon stygium, Aspergillus mulundensis, Berkeleyomyces basicola (syn. Thielaviopsis basicola), Ceratocystis smalleyi, two Cercospora beticola strains, Coleophoma cylindrospora, Fusarium fracticaudum, Phialophora cf. hyalina, and Morchella septimelata.</title>
        <authorList>
            <person name="Wingfield B.D."/>
            <person name="Bills G.F."/>
            <person name="Dong Y."/>
            <person name="Huang W."/>
            <person name="Nel W.J."/>
            <person name="Swalarsk-Parry B.S."/>
            <person name="Vaghefi N."/>
            <person name="Wilken P.M."/>
            <person name="An Z."/>
            <person name="de Beer Z.W."/>
            <person name="De Vos L."/>
            <person name="Chen L."/>
            <person name="Duong T.A."/>
            <person name="Gao Y."/>
            <person name="Hammerbacher A."/>
            <person name="Kikkert J.R."/>
            <person name="Li Y."/>
            <person name="Li H."/>
            <person name="Li K."/>
            <person name="Li Q."/>
            <person name="Liu X."/>
            <person name="Ma X."/>
            <person name="Naidoo K."/>
            <person name="Pethybridge S.J."/>
            <person name="Sun J."/>
            <person name="Steenkamp E.T."/>
            <person name="van der Nest M.A."/>
            <person name="van Wyk S."/>
            <person name="Wingfield M.J."/>
            <person name="Xiong C."/>
            <person name="Yue Q."/>
            <person name="Zhang X."/>
        </authorList>
    </citation>
    <scope>NUCLEOTIDE SEQUENCE [LARGE SCALE GENOMIC DNA]</scope>
    <source>
        <strain evidence="9 10">BP6252</strain>
    </source>
</reference>